<organism evidence="8 9">
    <name type="scientific">Microcystis aeruginosa BLCC-F158</name>
    <dbReference type="NCBI Taxonomy" id="2755316"/>
    <lineage>
        <taxon>Bacteria</taxon>
        <taxon>Bacillati</taxon>
        <taxon>Cyanobacteriota</taxon>
        <taxon>Cyanophyceae</taxon>
        <taxon>Oscillatoriophycideae</taxon>
        <taxon>Chroococcales</taxon>
        <taxon>Microcystaceae</taxon>
        <taxon>Microcystis</taxon>
    </lineage>
</organism>
<proteinExistence type="inferred from homology"/>
<sequence length="191" mass="21827">MPNIYVIGGANGSGKTTVARRLLPNFLDVFEYVNADEIASGLSPFNPESVARQAGRLMLDRLDTLVQERADFAFETTLAARSFAPFLRGCKSQGYTINLIYFWLQTPGLAIERVHRRVESGGHNIPEEVIRRRYERGRKNLTQLYLPLCDKWIVYDNSRDDPLLVAERPLKQQPIIYSPPLWQQITSETND</sequence>
<evidence type="ECO:0000256" key="3">
    <source>
        <dbReference type="ARBA" id="ARBA00022741"/>
    </source>
</evidence>
<dbReference type="PANTHER" id="PTHR39206:SF1">
    <property type="entry name" value="SLL8004 PROTEIN"/>
    <property type="match status" value="1"/>
</dbReference>
<comment type="similarity">
    <text evidence="1">Belongs to the zeta toxin family.</text>
</comment>
<dbReference type="InterPro" id="IPR027417">
    <property type="entry name" value="P-loop_NTPase"/>
</dbReference>
<accession>A0A841V9P2</accession>
<reference evidence="8 9" key="1">
    <citation type="submission" date="2020-07" db="EMBL/GenBank/DDBJ databases">
        <title>Genomes of two Microcystis aeruginosa (Cyanobacteria) strains from Florida (USA) with disparate toxicogenic potential.</title>
        <authorList>
            <person name="Lefler F.W."/>
            <person name="Barbosa M."/>
            <person name="Berthold D.E."/>
            <person name="Laughinghouse H.D. IV."/>
        </authorList>
    </citation>
    <scope>NUCLEOTIDE SEQUENCE [LARGE SCALE GENOMIC DNA]</scope>
    <source>
        <strain evidence="8 9">BLCCF158</strain>
    </source>
</reference>
<dbReference type="Gene3D" id="3.40.50.300">
    <property type="entry name" value="P-loop containing nucleotide triphosphate hydrolases"/>
    <property type="match status" value="1"/>
</dbReference>
<dbReference type="PANTHER" id="PTHR39206">
    <property type="entry name" value="SLL8004 PROTEIN"/>
    <property type="match status" value="1"/>
</dbReference>
<dbReference type="GO" id="GO:0005524">
    <property type="term" value="F:ATP binding"/>
    <property type="evidence" value="ECO:0007669"/>
    <property type="project" value="UniProtKB-KW"/>
</dbReference>
<keyword evidence="3" id="KW-0547">Nucleotide-binding</keyword>
<protein>
    <recommendedName>
        <fullName evidence="5">UDP-N-acetylglucosamine kinase</fullName>
        <ecNumber evidence="2">2.7.1.176</ecNumber>
    </recommendedName>
    <alternativeName>
        <fullName evidence="5">UDP-N-acetylglucosamine kinase</fullName>
    </alternativeName>
</protein>
<dbReference type="InterPro" id="IPR010488">
    <property type="entry name" value="Zeta_toxin_domain"/>
</dbReference>
<dbReference type="EC" id="2.7.1.176" evidence="2"/>
<dbReference type="Proteomes" id="UP000525432">
    <property type="component" value="Unassembled WGS sequence"/>
</dbReference>
<dbReference type="EMBL" id="JACEGC010000099">
    <property type="protein sequence ID" value="MBC1196906.1"/>
    <property type="molecule type" value="Genomic_DNA"/>
</dbReference>
<feature type="domain" description="Zeta toxin" evidence="7">
    <location>
        <begin position="2"/>
        <end position="156"/>
    </location>
</feature>
<evidence type="ECO:0000256" key="2">
    <source>
        <dbReference type="ARBA" id="ARBA00011963"/>
    </source>
</evidence>
<evidence type="ECO:0000256" key="1">
    <source>
        <dbReference type="ARBA" id="ARBA00009104"/>
    </source>
</evidence>
<keyword evidence="4" id="KW-0067">ATP-binding</keyword>
<comment type="caution">
    <text evidence="8">The sequence shown here is derived from an EMBL/GenBank/DDBJ whole genome shotgun (WGS) entry which is preliminary data.</text>
</comment>
<dbReference type="AlphaFoldDB" id="A0A841V9P2"/>
<evidence type="ECO:0000256" key="5">
    <source>
        <dbReference type="ARBA" id="ARBA00032897"/>
    </source>
</evidence>
<evidence type="ECO:0000259" key="7">
    <source>
        <dbReference type="Pfam" id="PF06414"/>
    </source>
</evidence>
<evidence type="ECO:0000256" key="6">
    <source>
        <dbReference type="ARBA" id="ARBA00048178"/>
    </source>
</evidence>
<comment type="catalytic activity">
    <reaction evidence="6">
        <text>UDP-N-acetyl-alpha-D-glucosamine + ATP = UDP-N-acetyl-alpha-D-glucosamine 3'-phosphate + ADP + H(+)</text>
        <dbReference type="Rhea" id="RHEA:32671"/>
        <dbReference type="ChEBI" id="CHEBI:15378"/>
        <dbReference type="ChEBI" id="CHEBI:30616"/>
        <dbReference type="ChEBI" id="CHEBI:57705"/>
        <dbReference type="ChEBI" id="CHEBI:64353"/>
        <dbReference type="ChEBI" id="CHEBI:456216"/>
        <dbReference type="EC" id="2.7.1.176"/>
    </reaction>
</comment>
<dbReference type="SUPFAM" id="SSF52540">
    <property type="entry name" value="P-loop containing nucleoside triphosphate hydrolases"/>
    <property type="match status" value="1"/>
</dbReference>
<evidence type="ECO:0000313" key="8">
    <source>
        <dbReference type="EMBL" id="MBC1196906.1"/>
    </source>
</evidence>
<dbReference type="GO" id="GO:0016301">
    <property type="term" value="F:kinase activity"/>
    <property type="evidence" value="ECO:0007669"/>
    <property type="project" value="InterPro"/>
</dbReference>
<gene>
    <name evidence="8" type="ORF">H0901_17030</name>
</gene>
<dbReference type="RefSeq" id="WP_185240553.1">
    <property type="nucleotide sequence ID" value="NZ_JACEGC010000099.1"/>
</dbReference>
<dbReference type="Pfam" id="PF06414">
    <property type="entry name" value="Zeta_toxin"/>
    <property type="match status" value="1"/>
</dbReference>
<name>A0A841V9P2_MICAE</name>
<evidence type="ECO:0000313" key="9">
    <source>
        <dbReference type="Proteomes" id="UP000525432"/>
    </source>
</evidence>
<evidence type="ECO:0000256" key="4">
    <source>
        <dbReference type="ARBA" id="ARBA00022840"/>
    </source>
</evidence>